<protein>
    <submittedName>
        <fullName evidence="2">Uncharacterized protein</fullName>
    </submittedName>
</protein>
<reference evidence="2 3" key="1">
    <citation type="submission" date="2020-01" db="EMBL/GenBank/DDBJ databases">
        <authorList>
            <person name="Gulvik C.A."/>
            <person name="Batra D.G."/>
        </authorList>
    </citation>
    <scope>NUCLEOTIDE SEQUENCE [LARGE SCALE GENOMIC DNA]</scope>
    <source>
        <strain evidence="2 3">W9323</strain>
    </source>
</reference>
<accession>A0A7D4CKH9</accession>
<name>A0A7D4CKH9_9BACL</name>
<dbReference type="RefSeq" id="WP_173220292.1">
    <property type="nucleotide sequence ID" value="NZ_CP048104.1"/>
</dbReference>
<feature type="transmembrane region" description="Helical" evidence="1">
    <location>
        <begin position="32"/>
        <end position="51"/>
    </location>
</feature>
<keyword evidence="1" id="KW-0472">Membrane</keyword>
<keyword evidence="1" id="KW-0812">Transmembrane</keyword>
<dbReference type="KEGG" id="kpul:GXN76_02765"/>
<evidence type="ECO:0000256" key="1">
    <source>
        <dbReference type="SAM" id="Phobius"/>
    </source>
</evidence>
<evidence type="ECO:0000313" key="2">
    <source>
        <dbReference type="EMBL" id="QKG83498.1"/>
    </source>
</evidence>
<dbReference type="Proteomes" id="UP000503088">
    <property type="component" value="Chromosome"/>
</dbReference>
<feature type="transmembrane region" description="Helical" evidence="1">
    <location>
        <begin position="57"/>
        <end position="78"/>
    </location>
</feature>
<feature type="transmembrane region" description="Helical" evidence="1">
    <location>
        <begin position="6"/>
        <end position="27"/>
    </location>
</feature>
<evidence type="ECO:0000313" key="3">
    <source>
        <dbReference type="Proteomes" id="UP000503088"/>
    </source>
</evidence>
<keyword evidence="1" id="KW-1133">Transmembrane helix</keyword>
<gene>
    <name evidence="2" type="ORF">GXN76_02765</name>
</gene>
<keyword evidence="3" id="KW-1185">Reference proteome</keyword>
<sequence length="83" mass="9554">MDWSVLMLWEWQVMMVITAVSAGMAWWRKRRIFQVLALGGTAVLILSISLWEPSSPLKLLPGIILCAFFLLWMAKLILEPLDH</sequence>
<dbReference type="AlphaFoldDB" id="A0A7D4CKH9"/>
<proteinExistence type="predicted"/>
<dbReference type="EMBL" id="CP048104">
    <property type="protein sequence ID" value="QKG83498.1"/>
    <property type="molecule type" value="Genomic_DNA"/>
</dbReference>
<organism evidence="2 3">
    <name type="scientific">Kroppenstedtia pulmonis</name>
    <dbReference type="NCBI Taxonomy" id="1380685"/>
    <lineage>
        <taxon>Bacteria</taxon>
        <taxon>Bacillati</taxon>
        <taxon>Bacillota</taxon>
        <taxon>Bacilli</taxon>
        <taxon>Bacillales</taxon>
        <taxon>Thermoactinomycetaceae</taxon>
        <taxon>Kroppenstedtia</taxon>
    </lineage>
</organism>